<dbReference type="EMBL" id="JACRWC010000106">
    <property type="protein sequence ID" value="MBC6000061.1"/>
    <property type="molecule type" value="Genomic_DNA"/>
</dbReference>
<dbReference type="GO" id="GO:0008270">
    <property type="term" value="F:zinc ion binding"/>
    <property type="evidence" value="ECO:0007669"/>
    <property type="project" value="UniProtKB-UniRule"/>
</dbReference>
<keyword evidence="7 9" id="KW-0378">Hydrolase</keyword>
<dbReference type="Pfam" id="PF02130">
    <property type="entry name" value="YbeY"/>
    <property type="match status" value="1"/>
</dbReference>
<dbReference type="Gene3D" id="3.40.390.30">
    <property type="entry name" value="Metalloproteases ('zincins'), catalytic domain"/>
    <property type="match status" value="1"/>
</dbReference>
<keyword evidence="6 9" id="KW-0255">Endonuclease</keyword>
<keyword evidence="2 9" id="KW-0690">Ribosome biogenesis</keyword>
<evidence type="ECO:0000256" key="3">
    <source>
        <dbReference type="ARBA" id="ARBA00022552"/>
    </source>
</evidence>
<comment type="similarity">
    <text evidence="1 9">Belongs to the endoribonuclease YbeY family.</text>
</comment>
<dbReference type="GO" id="GO:0004521">
    <property type="term" value="F:RNA endonuclease activity"/>
    <property type="evidence" value="ECO:0007669"/>
    <property type="project" value="UniProtKB-UniRule"/>
</dbReference>
<sequence length="157" mass="18398">MRLLCDEERIPQQGAMLLGTLEQAAVLCLKEEGIPDERVEISLSFVSMEEIHQLNKMYRQVDRPTDVLSFPMIEDFNEIDWEDEEEEILLGDVVICLEQAQKQAEEYGHSQMREIVYLFVHSVLHLLGYDHMEESDKVQMRQQEELIMDALDLKRSV</sequence>
<protein>
    <recommendedName>
        <fullName evidence="9">Endoribonuclease YbeY</fullName>
        <ecNumber evidence="9">3.1.-.-</ecNumber>
    </recommendedName>
</protein>
<keyword evidence="4 9" id="KW-0540">Nuclease</keyword>
<dbReference type="InterPro" id="IPR020549">
    <property type="entry name" value="YbeY_CS"/>
</dbReference>
<evidence type="ECO:0000256" key="8">
    <source>
        <dbReference type="ARBA" id="ARBA00022833"/>
    </source>
</evidence>
<comment type="subcellular location">
    <subcellularLocation>
        <location evidence="9">Cytoplasm</location>
    </subcellularLocation>
</comment>
<evidence type="ECO:0000256" key="4">
    <source>
        <dbReference type="ARBA" id="ARBA00022722"/>
    </source>
</evidence>
<comment type="function">
    <text evidence="9">Single strand-specific metallo-endoribonuclease involved in late-stage 70S ribosome quality control and in maturation of the 3' terminus of the 16S rRNA.</text>
</comment>
<dbReference type="GO" id="GO:0005737">
    <property type="term" value="C:cytoplasm"/>
    <property type="evidence" value="ECO:0007669"/>
    <property type="project" value="UniProtKB-SubCell"/>
</dbReference>
<reference evidence="10" key="1">
    <citation type="submission" date="2020-08" db="EMBL/GenBank/DDBJ databases">
        <authorList>
            <person name="Liu C."/>
            <person name="Sun Q."/>
        </authorList>
    </citation>
    <scope>NUCLEOTIDE SEQUENCE</scope>
    <source>
        <strain evidence="10">BX16</strain>
    </source>
</reference>
<dbReference type="AlphaFoldDB" id="A0A923NFC5"/>
<organism evidence="10 11">
    <name type="scientific">Lentihominibacter faecis</name>
    <dbReference type="NCBI Taxonomy" id="2764712"/>
    <lineage>
        <taxon>Bacteria</taxon>
        <taxon>Bacillati</taxon>
        <taxon>Bacillota</taxon>
        <taxon>Clostridia</taxon>
        <taxon>Peptostreptococcales</taxon>
        <taxon>Anaerovoracaceae</taxon>
        <taxon>Lentihominibacter</taxon>
    </lineage>
</organism>
<keyword evidence="9" id="KW-0963">Cytoplasm</keyword>
<evidence type="ECO:0000256" key="5">
    <source>
        <dbReference type="ARBA" id="ARBA00022723"/>
    </source>
</evidence>
<dbReference type="RefSeq" id="WP_249287409.1">
    <property type="nucleotide sequence ID" value="NZ_JACRWC010000106.1"/>
</dbReference>
<dbReference type="InterPro" id="IPR023091">
    <property type="entry name" value="MetalPrtase_cat_dom_sf_prd"/>
</dbReference>
<keyword evidence="3 9" id="KW-0698">rRNA processing</keyword>
<evidence type="ECO:0000256" key="2">
    <source>
        <dbReference type="ARBA" id="ARBA00022517"/>
    </source>
</evidence>
<dbReference type="SUPFAM" id="SSF55486">
    <property type="entry name" value="Metalloproteases ('zincins'), catalytic domain"/>
    <property type="match status" value="1"/>
</dbReference>
<proteinExistence type="inferred from homology"/>
<keyword evidence="5 9" id="KW-0479">Metal-binding</keyword>
<gene>
    <name evidence="9 10" type="primary">ybeY</name>
    <name evidence="10" type="ORF">H8876_08620</name>
</gene>
<dbReference type="GO" id="GO:0004222">
    <property type="term" value="F:metalloendopeptidase activity"/>
    <property type="evidence" value="ECO:0007669"/>
    <property type="project" value="InterPro"/>
</dbReference>
<evidence type="ECO:0000313" key="11">
    <source>
        <dbReference type="Proteomes" id="UP000644115"/>
    </source>
</evidence>
<dbReference type="InterPro" id="IPR002036">
    <property type="entry name" value="YbeY"/>
</dbReference>
<accession>A0A923NFC5</accession>
<evidence type="ECO:0000313" key="10">
    <source>
        <dbReference type="EMBL" id="MBC6000061.1"/>
    </source>
</evidence>
<dbReference type="NCBIfam" id="TIGR00043">
    <property type="entry name" value="rRNA maturation RNase YbeY"/>
    <property type="match status" value="1"/>
</dbReference>
<dbReference type="GO" id="GO:0006364">
    <property type="term" value="P:rRNA processing"/>
    <property type="evidence" value="ECO:0007669"/>
    <property type="project" value="UniProtKB-UniRule"/>
</dbReference>
<keyword evidence="8 9" id="KW-0862">Zinc</keyword>
<keyword evidence="11" id="KW-1185">Reference proteome</keyword>
<comment type="cofactor">
    <cofactor evidence="9">
        <name>Zn(2+)</name>
        <dbReference type="ChEBI" id="CHEBI:29105"/>
    </cofactor>
    <text evidence="9">Binds 1 zinc ion.</text>
</comment>
<evidence type="ECO:0000256" key="9">
    <source>
        <dbReference type="HAMAP-Rule" id="MF_00009"/>
    </source>
</evidence>
<dbReference type="PANTHER" id="PTHR46986">
    <property type="entry name" value="ENDORIBONUCLEASE YBEY, CHLOROPLASTIC"/>
    <property type="match status" value="1"/>
</dbReference>
<dbReference type="Proteomes" id="UP000644115">
    <property type="component" value="Unassembled WGS sequence"/>
</dbReference>
<evidence type="ECO:0000256" key="7">
    <source>
        <dbReference type="ARBA" id="ARBA00022801"/>
    </source>
</evidence>
<evidence type="ECO:0000256" key="1">
    <source>
        <dbReference type="ARBA" id="ARBA00010875"/>
    </source>
</evidence>
<feature type="binding site" evidence="9">
    <location>
        <position position="125"/>
    </location>
    <ligand>
        <name>Zn(2+)</name>
        <dbReference type="ChEBI" id="CHEBI:29105"/>
        <note>catalytic</note>
    </ligand>
</feature>
<dbReference type="PROSITE" id="PS01306">
    <property type="entry name" value="UPF0054"/>
    <property type="match status" value="1"/>
</dbReference>
<comment type="caution">
    <text evidence="10">The sequence shown here is derived from an EMBL/GenBank/DDBJ whole genome shotgun (WGS) entry which is preliminary data.</text>
</comment>
<evidence type="ECO:0000256" key="6">
    <source>
        <dbReference type="ARBA" id="ARBA00022759"/>
    </source>
</evidence>
<dbReference type="HAMAP" id="MF_00009">
    <property type="entry name" value="Endoribonucl_YbeY"/>
    <property type="match status" value="1"/>
</dbReference>
<feature type="binding site" evidence="9">
    <location>
        <position position="121"/>
    </location>
    <ligand>
        <name>Zn(2+)</name>
        <dbReference type="ChEBI" id="CHEBI:29105"/>
        <note>catalytic</note>
    </ligand>
</feature>
<dbReference type="PANTHER" id="PTHR46986:SF1">
    <property type="entry name" value="ENDORIBONUCLEASE YBEY, CHLOROPLASTIC"/>
    <property type="match status" value="1"/>
</dbReference>
<name>A0A923NFC5_9FIRM</name>
<feature type="binding site" evidence="9">
    <location>
        <position position="131"/>
    </location>
    <ligand>
        <name>Zn(2+)</name>
        <dbReference type="ChEBI" id="CHEBI:29105"/>
        <note>catalytic</note>
    </ligand>
</feature>
<dbReference type="EC" id="3.1.-.-" evidence="9"/>